<keyword evidence="3" id="KW-1185">Reference proteome</keyword>
<feature type="region of interest" description="Disordered" evidence="1">
    <location>
        <begin position="100"/>
        <end position="207"/>
    </location>
</feature>
<feature type="region of interest" description="Disordered" evidence="1">
    <location>
        <begin position="278"/>
        <end position="336"/>
    </location>
</feature>
<dbReference type="RefSeq" id="WP_133849885.1">
    <property type="nucleotide sequence ID" value="NZ_SNXZ01000002.1"/>
</dbReference>
<protein>
    <submittedName>
        <fullName evidence="2">Uncharacterized protein</fullName>
    </submittedName>
</protein>
<feature type="compositionally biased region" description="Polar residues" evidence="1">
    <location>
        <begin position="324"/>
        <end position="336"/>
    </location>
</feature>
<sequence length="336" mass="37250">MSDRRTYIKVHDCIEDHPKIEGLSDRAFRLLVCTWCWCKRQRNDGLFRLEAWKRRGPAKARAELEAEMVHHPGHSCPRCPAVPGGYVLMHDYPEHQTPTAQIEAKQEERQRVSMRANHQRWHANRRVTDPDCPLCTPGGVPPPSRKESPMESPQDSQPASGRTPRRSHEESQEVEGEVEGEKEPTLRGDLPVGHRARNSPPSPRDLAATAHSLPAHRLVEAFAATRPRRPPTRVLAKLGPLVDELLAEDWPPDLLAAALRTWGDKGLDPAAFPSVANEVANRAPGTGTGSARPATTDQRTAAAQALKARYRDHPTNQPTNQPTSPISQRQITGGNS</sequence>
<dbReference type="EMBL" id="SNXZ01000002">
    <property type="protein sequence ID" value="TDQ01285.1"/>
    <property type="molecule type" value="Genomic_DNA"/>
</dbReference>
<organism evidence="2 3">
    <name type="scientific">Labedaea rhizosphaerae</name>
    <dbReference type="NCBI Taxonomy" id="598644"/>
    <lineage>
        <taxon>Bacteria</taxon>
        <taxon>Bacillati</taxon>
        <taxon>Actinomycetota</taxon>
        <taxon>Actinomycetes</taxon>
        <taxon>Pseudonocardiales</taxon>
        <taxon>Pseudonocardiaceae</taxon>
        <taxon>Labedaea</taxon>
    </lineage>
</organism>
<dbReference type="AlphaFoldDB" id="A0A4R6SHJ9"/>
<evidence type="ECO:0000256" key="1">
    <source>
        <dbReference type="SAM" id="MobiDB-lite"/>
    </source>
</evidence>
<dbReference type="OrthoDB" id="4775111at2"/>
<evidence type="ECO:0000313" key="2">
    <source>
        <dbReference type="EMBL" id="TDQ01285.1"/>
    </source>
</evidence>
<name>A0A4R6SHJ9_LABRH</name>
<feature type="compositionally biased region" description="Low complexity" evidence="1">
    <location>
        <begin position="291"/>
        <end position="305"/>
    </location>
</feature>
<evidence type="ECO:0000313" key="3">
    <source>
        <dbReference type="Proteomes" id="UP000295444"/>
    </source>
</evidence>
<reference evidence="2 3" key="1">
    <citation type="submission" date="2019-03" db="EMBL/GenBank/DDBJ databases">
        <title>Genomic Encyclopedia of Type Strains, Phase IV (KMG-IV): sequencing the most valuable type-strain genomes for metagenomic binning, comparative biology and taxonomic classification.</title>
        <authorList>
            <person name="Goeker M."/>
        </authorList>
    </citation>
    <scope>NUCLEOTIDE SEQUENCE [LARGE SCALE GENOMIC DNA]</scope>
    <source>
        <strain evidence="2 3">DSM 45361</strain>
    </source>
</reference>
<gene>
    <name evidence="2" type="ORF">EV186_1021153</name>
</gene>
<proteinExistence type="predicted"/>
<feature type="compositionally biased region" description="Polar residues" evidence="1">
    <location>
        <begin position="151"/>
        <end position="160"/>
    </location>
</feature>
<dbReference type="Proteomes" id="UP000295444">
    <property type="component" value="Unassembled WGS sequence"/>
</dbReference>
<comment type="caution">
    <text evidence="2">The sequence shown here is derived from an EMBL/GenBank/DDBJ whole genome shotgun (WGS) entry which is preliminary data.</text>
</comment>
<accession>A0A4R6SHJ9</accession>